<sequence length="109" mass="11362">MGRAEAAELVESGSNHMGQEPVGVPLVELLPMYLELRAGNEIGASGGGPEQGGRMKGVLLAQPGFEPSIPEKVRPSRCFSLPPNTLTLCRATFSISLAPSTATELPSTT</sequence>
<dbReference type="Proteomes" id="UP001600888">
    <property type="component" value="Unassembled WGS sequence"/>
</dbReference>
<evidence type="ECO:0000313" key="3">
    <source>
        <dbReference type="Proteomes" id="UP001600888"/>
    </source>
</evidence>
<evidence type="ECO:0000256" key="1">
    <source>
        <dbReference type="SAM" id="MobiDB-lite"/>
    </source>
</evidence>
<comment type="caution">
    <text evidence="2">The sequence shown here is derived from an EMBL/GenBank/DDBJ whole genome shotgun (WGS) entry which is preliminary data.</text>
</comment>
<gene>
    <name evidence="2" type="ORF">FJTKL_00679</name>
</gene>
<feature type="region of interest" description="Disordered" evidence="1">
    <location>
        <begin position="1"/>
        <end position="21"/>
    </location>
</feature>
<evidence type="ECO:0000313" key="2">
    <source>
        <dbReference type="EMBL" id="KAL2290209.1"/>
    </source>
</evidence>
<organism evidence="2 3">
    <name type="scientific">Diaporthe vaccinii</name>
    <dbReference type="NCBI Taxonomy" id="105482"/>
    <lineage>
        <taxon>Eukaryota</taxon>
        <taxon>Fungi</taxon>
        <taxon>Dikarya</taxon>
        <taxon>Ascomycota</taxon>
        <taxon>Pezizomycotina</taxon>
        <taxon>Sordariomycetes</taxon>
        <taxon>Sordariomycetidae</taxon>
        <taxon>Diaporthales</taxon>
        <taxon>Diaporthaceae</taxon>
        <taxon>Diaporthe</taxon>
        <taxon>Diaporthe eres species complex</taxon>
    </lineage>
</organism>
<dbReference type="EMBL" id="JBAWTH010000010">
    <property type="protein sequence ID" value="KAL2290209.1"/>
    <property type="molecule type" value="Genomic_DNA"/>
</dbReference>
<name>A0ABR4F688_9PEZI</name>
<proteinExistence type="predicted"/>
<reference evidence="2 3" key="1">
    <citation type="submission" date="2024-03" db="EMBL/GenBank/DDBJ databases">
        <title>A high-quality draft genome sequence of Diaporthe vaccinii, a causative agent of upright dieback and viscid rot disease in cranberry plants.</title>
        <authorList>
            <person name="Sarrasin M."/>
            <person name="Lang B.F."/>
            <person name="Burger G."/>
        </authorList>
    </citation>
    <scope>NUCLEOTIDE SEQUENCE [LARGE SCALE GENOMIC DNA]</scope>
    <source>
        <strain evidence="2 3">IS7</strain>
    </source>
</reference>
<accession>A0ABR4F688</accession>
<protein>
    <submittedName>
        <fullName evidence="2">Uncharacterized protein</fullName>
    </submittedName>
</protein>
<keyword evidence="3" id="KW-1185">Reference proteome</keyword>